<evidence type="ECO:0000256" key="6">
    <source>
        <dbReference type="ARBA" id="ARBA00022989"/>
    </source>
</evidence>
<dbReference type="FunFam" id="3.40.50.720:FF:000065">
    <property type="entry name" value="UDP-glucuronic acid decarboxylase 1"/>
    <property type="match status" value="1"/>
</dbReference>
<evidence type="ECO:0000256" key="8">
    <source>
        <dbReference type="ARBA" id="ARBA00023034"/>
    </source>
</evidence>
<evidence type="ECO:0000256" key="2">
    <source>
        <dbReference type="ARBA" id="ARBA00004323"/>
    </source>
</evidence>
<dbReference type="EC" id="4.2.1.46" evidence="14"/>
<keyword evidence="5" id="KW-0735">Signal-anchor</keyword>
<sequence>MANRFGHALVTGGAGFLGSQLCERLLGNGHRVTCVDSFATGRPDNIAHLHGHPRFELVEHDMTRPVEGSAVPTDVDLVFHLASAASPKDYQRLAIDTLRVGALGTEHALRLAANAGARFLLTSTSEVYGDPLEHPQRETYWGNVNPIGPRSVYDEAKRYAEALTMAYLREHGTNVAIARVFNTYGPRMRADDGRVIPAFITQALTGRPLTVAGTGEQTRSVCYVDDTVGGLLSLAYSSLHGPVNIGNPDELSVRRIAEEILSLTGVSVAVTTVEGAVDDPRRRCPDITLARAELGWLPSVGLREGLNRTIAWFARNAVADHVSA</sequence>
<evidence type="ECO:0000313" key="14">
    <source>
        <dbReference type="EMBL" id="NIJ13403.1"/>
    </source>
</evidence>
<dbReference type="CDD" id="cd05230">
    <property type="entry name" value="UGD_SDR_e"/>
    <property type="match status" value="1"/>
</dbReference>
<dbReference type="GO" id="GO:0005737">
    <property type="term" value="C:cytoplasm"/>
    <property type="evidence" value="ECO:0007669"/>
    <property type="project" value="TreeGrafter"/>
</dbReference>
<evidence type="ECO:0000256" key="11">
    <source>
        <dbReference type="ARBA" id="ARBA00023239"/>
    </source>
</evidence>
<reference evidence="14 15" key="1">
    <citation type="submission" date="2020-03" db="EMBL/GenBank/DDBJ databases">
        <title>Sequencing the genomes of 1000 actinobacteria strains.</title>
        <authorList>
            <person name="Klenk H.-P."/>
        </authorList>
    </citation>
    <scope>NUCLEOTIDE SEQUENCE [LARGE SCALE GENOMIC DNA]</scope>
    <source>
        <strain evidence="14 15">DSM 45685</strain>
    </source>
</reference>
<dbReference type="InterPro" id="IPR001509">
    <property type="entry name" value="Epimerase_deHydtase"/>
</dbReference>
<keyword evidence="10" id="KW-0325">Glycoprotein</keyword>
<dbReference type="GO" id="GO:0048040">
    <property type="term" value="F:UDP-glucuronate decarboxylase activity"/>
    <property type="evidence" value="ECO:0007669"/>
    <property type="project" value="TreeGrafter"/>
</dbReference>
<evidence type="ECO:0000256" key="5">
    <source>
        <dbReference type="ARBA" id="ARBA00022968"/>
    </source>
</evidence>
<evidence type="ECO:0000256" key="4">
    <source>
        <dbReference type="ARBA" id="ARBA00022793"/>
    </source>
</evidence>
<dbReference type="InterPro" id="IPR044516">
    <property type="entry name" value="UXS-like"/>
</dbReference>
<evidence type="ECO:0000256" key="12">
    <source>
        <dbReference type="ARBA" id="ARBA00037859"/>
    </source>
</evidence>
<dbReference type="GO" id="GO:0070403">
    <property type="term" value="F:NAD+ binding"/>
    <property type="evidence" value="ECO:0007669"/>
    <property type="project" value="InterPro"/>
</dbReference>
<keyword evidence="6" id="KW-1133">Transmembrane helix</keyword>
<dbReference type="SUPFAM" id="SSF51735">
    <property type="entry name" value="NAD(P)-binding Rossmann-fold domains"/>
    <property type="match status" value="1"/>
</dbReference>
<comment type="cofactor">
    <cofactor evidence="1">
        <name>NAD(+)</name>
        <dbReference type="ChEBI" id="CHEBI:57540"/>
    </cofactor>
</comment>
<name>A0A7X5ZS01_9PSEU</name>
<evidence type="ECO:0000313" key="15">
    <source>
        <dbReference type="Proteomes" id="UP000545493"/>
    </source>
</evidence>
<dbReference type="GO" id="GO:0008460">
    <property type="term" value="F:dTDP-glucose 4,6-dehydratase activity"/>
    <property type="evidence" value="ECO:0007669"/>
    <property type="project" value="UniProtKB-EC"/>
</dbReference>
<dbReference type="UniPathway" id="UPA00796">
    <property type="reaction ID" value="UER00771"/>
</dbReference>
<dbReference type="PANTHER" id="PTHR43078">
    <property type="entry name" value="UDP-GLUCURONIC ACID DECARBOXYLASE-RELATED"/>
    <property type="match status" value="1"/>
</dbReference>
<dbReference type="Gene3D" id="3.40.50.720">
    <property type="entry name" value="NAD(P)-binding Rossmann-like Domain"/>
    <property type="match status" value="1"/>
</dbReference>
<proteinExistence type="predicted"/>
<dbReference type="InterPro" id="IPR036291">
    <property type="entry name" value="NAD(P)-bd_dom_sf"/>
</dbReference>
<dbReference type="EMBL" id="JAAOYM010000001">
    <property type="protein sequence ID" value="NIJ13403.1"/>
    <property type="molecule type" value="Genomic_DNA"/>
</dbReference>
<protein>
    <submittedName>
        <fullName evidence="14">dTDP-glucose 4,6-dehydratase</fullName>
        <ecNumber evidence="14">4.2.1.46</ecNumber>
    </submittedName>
</protein>
<dbReference type="PANTHER" id="PTHR43078:SF6">
    <property type="entry name" value="UDP-GLUCURONIC ACID DECARBOXYLASE 1"/>
    <property type="match status" value="1"/>
</dbReference>
<evidence type="ECO:0000256" key="1">
    <source>
        <dbReference type="ARBA" id="ARBA00001911"/>
    </source>
</evidence>
<feature type="domain" description="NAD-dependent epimerase/dehydratase" evidence="13">
    <location>
        <begin position="8"/>
        <end position="237"/>
    </location>
</feature>
<comment type="subcellular location">
    <subcellularLocation>
        <location evidence="2">Golgi apparatus membrane</location>
        <topology evidence="2">Single-pass type II membrane protein</topology>
    </subcellularLocation>
    <subcellularLocation>
        <location evidence="12">Golgi apparatus</location>
        <location evidence="12">Golgi stack membrane</location>
    </subcellularLocation>
</comment>
<dbReference type="GO" id="GO:0042732">
    <property type="term" value="P:D-xylose metabolic process"/>
    <property type="evidence" value="ECO:0007669"/>
    <property type="project" value="InterPro"/>
</dbReference>
<dbReference type="RefSeq" id="WP_167173158.1">
    <property type="nucleotide sequence ID" value="NZ_JAAOYM010000001.1"/>
</dbReference>
<dbReference type="GO" id="GO:0033320">
    <property type="term" value="P:UDP-D-xylose biosynthetic process"/>
    <property type="evidence" value="ECO:0007669"/>
    <property type="project" value="UniProtKB-UniPathway"/>
</dbReference>
<keyword evidence="3" id="KW-0812">Transmembrane</keyword>
<dbReference type="Proteomes" id="UP000545493">
    <property type="component" value="Unassembled WGS sequence"/>
</dbReference>
<comment type="caution">
    <text evidence="14">The sequence shown here is derived from an EMBL/GenBank/DDBJ whole genome shotgun (WGS) entry which is preliminary data.</text>
</comment>
<keyword evidence="4" id="KW-0210">Decarboxylase</keyword>
<keyword evidence="8" id="KW-0333">Golgi apparatus</keyword>
<evidence type="ECO:0000259" key="13">
    <source>
        <dbReference type="Pfam" id="PF01370"/>
    </source>
</evidence>
<organism evidence="14 15">
    <name type="scientific">Saccharomonospora amisosensis</name>
    <dbReference type="NCBI Taxonomy" id="1128677"/>
    <lineage>
        <taxon>Bacteria</taxon>
        <taxon>Bacillati</taxon>
        <taxon>Actinomycetota</taxon>
        <taxon>Actinomycetes</taxon>
        <taxon>Pseudonocardiales</taxon>
        <taxon>Pseudonocardiaceae</taxon>
        <taxon>Saccharomonospora</taxon>
    </lineage>
</organism>
<keyword evidence="11 14" id="KW-0456">Lyase</keyword>
<keyword evidence="15" id="KW-1185">Reference proteome</keyword>
<accession>A0A7X5ZS01</accession>
<gene>
    <name evidence="14" type="ORF">FHU38_003747</name>
</gene>
<dbReference type="AlphaFoldDB" id="A0A7X5ZS01"/>
<evidence type="ECO:0000256" key="7">
    <source>
        <dbReference type="ARBA" id="ARBA00023027"/>
    </source>
</evidence>
<evidence type="ECO:0000256" key="10">
    <source>
        <dbReference type="ARBA" id="ARBA00023180"/>
    </source>
</evidence>
<dbReference type="Pfam" id="PF01370">
    <property type="entry name" value="Epimerase"/>
    <property type="match status" value="1"/>
</dbReference>
<evidence type="ECO:0000256" key="9">
    <source>
        <dbReference type="ARBA" id="ARBA00023136"/>
    </source>
</evidence>
<keyword evidence="7" id="KW-0520">NAD</keyword>
<keyword evidence="9" id="KW-0472">Membrane</keyword>
<evidence type="ECO:0000256" key="3">
    <source>
        <dbReference type="ARBA" id="ARBA00022692"/>
    </source>
</evidence>